<evidence type="ECO:0000313" key="3">
    <source>
        <dbReference type="EMBL" id="AIF04529.1"/>
    </source>
</evidence>
<accession>A0A075GKT9</accession>
<reference evidence="3" key="1">
    <citation type="journal article" date="2014" name="Genome Biol. Evol.">
        <title>Pangenome evidence for extensive interdomain horizontal transfer affecting lineage core and shell genes in uncultured planktonic thaumarchaeota and euryarchaeota.</title>
        <authorList>
            <person name="Deschamps P."/>
            <person name="Zivanovic Y."/>
            <person name="Moreira D."/>
            <person name="Rodriguez-Valera F."/>
            <person name="Lopez-Garcia P."/>
        </authorList>
    </citation>
    <scope>NUCLEOTIDE SEQUENCE</scope>
</reference>
<evidence type="ECO:0000259" key="2">
    <source>
        <dbReference type="PROSITE" id="PS50966"/>
    </source>
</evidence>
<keyword evidence="1" id="KW-0862">Zinc</keyword>
<proteinExistence type="predicted"/>
<feature type="domain" description="SWIM-type" evidence="2">
    <location>
        <begin position="39"/>
        <end position="75"/>
    </location>
</feature>
<sequence>MLMSPEKLDSTLAEKRVKLHIFQPSKRKIWTVVGVENEYWLDPELDFCSCPGYYFSKKTGEKTCYHLRSLKMAVAQDKLELITFSDHEYENFMSGILSDLQEVILDNKK</sequence>
<name>A0A075GKT9_9ARCH</name>
<keyword evidence="1" id="KW-0863">Zinc-finger</keyword>
<dbReference type="AlphaFoldDB" id="A0A075GKT9"/>
<dbReference type="PROSITE" id="PS50966">
    <property type="entry name" value="ZF_SWIM"/>
    <property type="match status" value="1"/>
</dbReference>
<dbReference type="GO" id="GO:0008270">
    <property type="term" value="F:zinc ion binding"/>
    <property type="evidence" value="ECO:0007669"/>
    <property type="project" value="UniProtKB-KW"/>
</dbReference>
<organism evidence="3">
    <name type="scientific">uncultured marine thaumarchaeote KM3_175_B03</name>
    <dbReference type="NCBI Taxonomy" id="1456052"/>
    <lineage>
        <taxon>Archaea</taxon>
        <taxon>Nitrososphaerota</taxon>
        <taxon>environmental samples</taxon>
    </lineage>
</organism>
<dbReference type="EMBL" id="KF900710">
    <property type="protein sequence ID" value="AIF04529.1"/>
    <property type="molecule type" value="Genomic_DNA"/>
</dbReference>
<protein>
    <recommendedName>
        <fullName evidence="2">SWIM-type domain-containing protein</fullName>
    </recommendedName>
</protein>
<dbReference type="InterPro" id="IPR007527">
    <property type="entry name" value="Znf_SWIM"/>
</dbReference>
<evidence type="ECO:0000256" key="1">
    <source>
        <dbReference type="PROSITE-ProRule" id="PRU00325"/>
    </source>
</evidence>
<keyword evidence="1" id="KW-0479">Metal-binding</keyword>